<dbReference type="HOGENOM" id="CLU_1518511_0_0_1"/>
<dbReference type="EMBL" id="CU638744">
    <property type="protein sequence ID" value="CAP71575.1"/>
    <property type="molecule type" value="Genomic_DNA"/>
</dbReference>
<dbReference type="RefSeq" id="XP_001910440.1">
    <property type="nucleotide sequence ID" value="XM_001910405.1"/>
</dbReference>
<dbReference type="OrthoDB" id="10593106at2759"/>
<organism evidence="2">
    <name type="scientific">Podospora anserina (strain S / ATCC MYA-4624 / DSM 980 / FGSC 10383)</name>
    <name type="common">Pleurage anserina</name>
    <dbReference type="NCBI Taxonomy" id="515849"/>
    <lineage>
        <taxon>Eukaryota</taxon>
        <taxon>Fungi</taxon>
        <taxon>Dikarya</taxon>
        <taxon>Ascomycota</taxon>
        <taxon>Pezizomycotina</taxon>
        <taxon>Sordariomycetes</taxon>
        <taxon>Sordariomycetidae</taxon>
        <taxon>Sordariales</taxon>
        <taxon>Podosporaceae</taxon>
        <taxon>Podospora</taxon>
        <taxon>Podospora anserina</taxon>
    </lineage>
</organism>
<dbReference type="GeneID" id="6195009"/>
<feature type="compositionally biased region" description="Basic and acidic residues" evidence="1">
    <location>
        <begin position="1"/>
        <end position="21"/>
    </location>
</feature>
<reference evidence="3" key="4">
    <citation type="submission" date="2015-04" db="EMBL/GenBank/DDBJ databases">
        <title>Maintaining two mating types: Structure of the mating type locus and its role in heterokaryosis in Podospora anserina.</title>
        <authorList>
            <person name="Grognet P."/>
            <person name="Bidard F."/>
            <person name="Kuchly C."/>
            <person name="Chan Ho Tong L."/>
            <person name="Coppin E."/>
            <person name="Ait Benkhali J."/>
            <person name="Couloux A."/>
            <person name="Wincker P."/>
            <person name="Debuchy R."/>
            <person name="Silar P."/>
        </authorList>
    </citation>
    <scope>NUCLEOTIDE SEQUENCE</scope>
</reference>
<feature type="region of interest" description="Disordered" evidence="1">
    <location>
        <begin position="1"/>
        <end position="79"/>
    </location>
</feature>
<dbReference type="KEGG" id="pan:PODANSg7478"/>
<name>B2B389_PODAN</name>
<gene>
    <name evidence="2" type="ORF">PODANS_6_720</name>
</gene>
<keyword evidence="4" id="KW-1185">Reference proteome</keyword>
<evidence type="ECO:0000313" key="4">
    <source>
        <dbReference type="Proteomes" id="UP000001197"/>
    </source>
</evidence>
<reference evidence="2" key="2">
    <citation type="submission" date="2008-07" db="EMBL/GenBank/DDBJ databases">
        <authorList>
            <person name="Genoscope - CEA"/>
        </authorList>
    </citation>
    <scope>NUCLEOTIDE SEQUENCE</scope>
    <source>
        <strain evidence="2">S mat+</strain>
    </source>
</reference>
<reference evidence="4" key="3">
    <citation type="journal article" date="2014" name="Genetics">
        <title>Maintaining two mating types: Structure of the mating type locus and its role in heterokaryosis in Podospora anserina.</title>
        <authorList>
            <person name="Grognet P."/>
            <person name="Bidard F."/>
            <person name="Kuchly C."/>
            <person name="Tong L.C.H."/>
            <person name="Coppin E."/>
            <person name="Benkhali J.A."/>
            <person name="Couloux A."/>
            <person name="Wincker P."/>
            <person name="Debuchy R."/>
            <person name="Silar P."/>
        </authorList>
    </citation>
    <scope>GENOME REANNOTATION</scope>
    <source>
        <strain evidence="4">S / ATCC MYA-4624 / DSM 980 / FGSC 10383</strain>
    </source>
</reference>
<dbReference type="EMBL" id="FO904941">
    <property type="protein sequence ID" value="CDP30971.1"/>
    <property type="molecule type" value="Genomic_DNA"/>
</dbReference>
<reference evidence="2 4" key="1">
    <citation type="journal article" date="2008" name="Genome Biol.">
        <title>The genome sequence of the model ascomycete fungus Podospora anserina.</title>
        <authorList>
            <person name="Espagne E."/>
            <person name="Lespinet O."/>
            <person name="Malagnac F."/>
            <person name="Da Silva C."/>
            <person name="Jaillon O."/>
            <person name="Porcel B.M."/>
            <person name="Couloux A."/>
            <person name="Aury J.-M."/>
            <person name="Segurens B."/>
            <person name="Poulain J."/>
            <person name="Anthouard V."/>
            <person name="Grossetete S."/>
            <person name="Khalili H."/>
            <person name="Coppin E."/>
            <person name="Dequard-Chablat M."/>
            <person name="Picard M."/>
            <person name="Contamine V."/>
            <person name="Arnaise S."/>
            <person name="Bourdais A."/>
            <person name="Berteaux-Lecellier V."/>
            <person name="Gautheret D."/>
            <person name="de Vries R.P."/>
            <person name="Battaglia E."/>
            <person name="Coutinho P.M."/>
            <person name="Danchin E.G.J."/>
            <person name="Henrissat B."/>
            <person name="El Khoury R."/>
            <person name="Sainsard-Chanet A."/>
            <person name="Boivin A."/>
            <person name="Pinan-Lucarre B."/>
            <person name="Sellem C.H."/>
            <person name="Debuchy R."/>
            <person name="Wincker P."/>
            <person name="Weissenbach J."/>
            <person name="Silar P."/>
        </authorList>
    </citation>
    <scope>NUCLEOTIDE SEQUENCE [LARGE SCALE GENOMIC DNA]</scope>
    <source>
        <strain evidence="4">S / ATCC MYA-4624 / DSM 980 / FGSC 10383</strain>
        <strain evidence="2">S mat+</strain>
    </source>
</reference>
<proteinExistence type="predicted"/>
<evidence type="ECO:0000256" key="1">
    <source>
        <dbReference type="SAM" id="MobiDB-lite"/>
    </source>
</evidence>
<dbReference type="VEuPathDB" id="FungiDB:PODANS_6_720"/>
<dbReference type="Proteomes" id="UP000001197">
    <property type="component" value="Chromosome 6"/>
</dbReference>
<evidence type="ECO:0000313" key="3">
    <source>
        <dbReference type="EMBL" id="CDP30971.1"/>
    </source>
</evidence>
<accession>B2B389</accession>
<evidence type="ECO:0000313" key="2">
    <source>
        <dbReference type="EMBL" id="CAP71575.1"/>
    </source>
</evidence>
<feature type="compositionally biased region" description="Polar residues" evidence="1">
    <location>
        <begin position="42"/>
        <end position="62"/>
    </location>
</feature>
<protein>
    <submittedName>
        <fullName evidence="2">Podospora anserina S mat+ genomic DNA chromosome 6, supercontig 2</fullName>
    </submittedName>
</protein>
<dbReference type="STRING" id="515849.B2B389"/>
<sequence>MGSAHSKQESSPDAREPPLKRDRLHRLRKSLRSHSHRRNLNEQNNEQTQPSDNINRPENDNNAVREMPPVRRSQGNVDPELSTEACMEAALNFFPDICPDYLRKTVESQKWTAQGIVGHILDQQESGKKYPKRVKSLKRKWEDTGEDGEEVLSKKMEAEPRFQGKTTEYMKKYKGAG</sequence>
<feature type="compositionally biased region" description="Basic residues" evidence="1">
    <location>
        <begin position="22"/>
        <end position="38"/>
    </location>
</feature>
<dbReference type="AlphaFoldDB" id="B2B389"/>